<dbReference type="EMBL" id="CAJNOK010009419">
    <property type="protein sequence ID" value="CAF1089644.1"/>
    <property type="molecule type" value="Genomic_DNA"/>
</dbReference>
<dbReference type="PANTHER" id="PTHR12974">
    <property type="entry name" value="PRION-LIKE- Q/N-RICH -DOMAIN-BEARING PROTEIN PROTEIN 44"/>
    <property type="match status" value="1"/>
</dbReference>
<feature type="region of interest" description="Disordered" evidence="5">
    <location>
        <begin position="1"/>
        <end position="34"/>
    </location>
</feature>
<reference evidence="7" key="1">
    <citation type="submission" date="2021-02" db="EMBL/GenBank/DDBJ databases">
        <authorList>
            <person name="Nowell W R."/>
        </authorList>
    </citation>
    <scope>NUCLEOTIDE SEQUENCE</scope>
</reference>
<evidence type="ECO:0000256" key="1">
    <source>
        <dbReference type="ARBA" id="ARBA00007631"/>
    </source>
</evidence>
<dbReference type="Proteomes" id="UP000677228">
    <property type="component" value="Unassembled WGS sequence"/>
</dbReference>
<proteinExistence type="inferred from homology"/>
<organism evidence="7 8">
    <name type="scientific">Didymodactylos carnosus</name>
    <dbReference type="NCBI Taxonomy" id="1234261"/>
    <lineage>
        <taxon>Eukaryota</taxon>
        <taxon>Metazoa</taxon>
        <taxon>Spiralia</taxon>
        <taxon>Gnathifera</taxon>
        <taxon>Rotifera</taxon>
        <taxon>Eurotatoria</taxon>
        <taxon>Bdelloidea</taxon>
        <taxon>Philodinida</taxon>
        <taxon>Philodinidae</taxon>
        <taxon>Didymodactylos</taxon>
    </lineage>
</organism>
<dbReference type="SMART" id="SM01153">
    <property type="entry name" value="DUF1693"/>
    <property type="match status" value="1"/>
</dbReference>
<dbReference type="Proteomes" id="UP000682733">
    <property type="component" value="Unassembled WGS sequence"/>
</dbReference>
<evidence type="ECO:0000313" key="6">
    <source>
        <dbReference type="EMBL" id="CAF1089644.1"/>
    </source>
</evidence>
<dbReference type="GO" id="GO:1990817">
    <property type="term" value="F:poly(A) RNA polymerase activity"/>
    <property type="evidence" value="ECO:0007669"/>
    <property type="project" value="UniProtKB-EC"/>
</dbReference>
<feature type="region of interest" description="Disordered" evidence="5">
    <location>
        <begin position="618"/>
        <end position="638"/>
    </location>
</feature>
<evidence type="ECO:0000313" key="8">
    <source>
        <dbReference type="Proteomes" id="UP000682733"/>
    </source>
</evidence>
<dbReference type="GO" id="GO:0048255">
    <property type="term" value="P:mRNA stabilization"/>
    <property type="evidence" value="ECO:0007669"/>
    <property type="project" value="TreeGrafter"/>
</dbReference>
<comment type="caution">
    <text evidence="7">The sequence shown here is derived from an EMBL/GenBank/DDBJ whole genome shotgun (WGS) entry which is preliminary data.</text>
</comment>
<dbReference type="GO" id="GO:0003723">
    <property type="term" value="F:RNA binding"/>
    <property type="evidence" value="ECO:0007669"/>
    <property type="project" value="TreeGrafter"/>
</dbReference>
<dbReference type="EC" id="2.7.7.19" evidence="2"/>
<dbReference type="Pfam" id="PF07984">
    <property type="entry name" value="NTP_transf_7"/>
    <property type="match status" value="2"/>
</dbReference>
<accession>A0A8S2KIC7</accession>
<dbReference type="InterPro" id="IPR012937">
    <property type="entry name" value="TET5"/>
</dbReference>
<protein>
    <recommendedName>
        <fullName evidence="2">polynucleotide adenylyltransferase</fullName>
        <ecNumber evidence="2">2.7.7.19</ecNumber>
    </recommendedName>
</protein>
<comment type="similarity">
    <text evidence="1">Belongs to the TENT family.</text>
</comment>
<gene>
    <name evidence="6" type="ORF">OVA965_LOCUS18751</name>
    <name evidence="7" type="ORF">TMI583_LOCUS18758</name>
</gene>
<name>A0A8S2KIC7_9BILA</name>
<evidence type="ECO:0000256" key="4">
    <source>
        <dbReference type="ARBA" id="ARBA00047933"/>
    </source>
</evidence>
<evidence type="ECO:0000313" key="7">
    <source>
        <dbReference type="EMBL" id="CAF3851258.1"/>
    </source>
</evidence>
<evidence type="ECO:0000256" key="3">
    <source>
        <dbReference type="ARBA" id="ARBA00022679"/>
    </source>
</evidence>
<sequence>MHNINNRNNNNRRNPRQTITNNNINNNNSSSIIQSTPTLPSTLPLLSSNKTQLTTEQIDKLKKVLDRPISVYPTQSSQTPYSTLSIIPKEFIRRIQTKFLSNNIEIDSIRLNGGAASYVLTTDDDFVYRDLDILFFVKSPLNSEQKTNLFSKSESHTCDVWTIIKYIVCECLLSYFINNKQDDYSHHYISSLIDAYSNKNIKITHDNDSWALLSLQNPSGQNLELKFVEKLKRQWQFSVDSFQIVLDPLLTFSPTTLTKQEFILPNTKSICPSISSITKTITTKNLTVQAINGLNIIKRQQQDLNDNSEMNVNSDDGQDLTFGFFTPLSRSPILSTLHDDENEQEETGKCQTYSSTLATITTISNVSDAYVNCLESKEDNDENVLNDNAKKFDNGDNLLQFHISVHENDSSDDGIVMDEEDEDDDDNHTIFLTPASPPTTPVPITKAATSNDLIIDVYSVYNDINAAINHLNNKLISTYEPEQMRGGGLLKYCNLLARGFVPADRLTLSKMEKYMCSRFFIDYKSLDEQVYILRGYIESHFGSTNYLNYNMCYFFLDYLARTISASTVCLFKDDKGAILQYIYHLRRQYFDECRRLSLPFDNRATMKLQQHHIYYSSSSSASSTSSGSRSSSPQRNRSYNSHYYYQHHRNQNQYVYASYNSNNINNNNNTFHKRNQMSNINVRQQHNKFPQQNLERKYHS</sequence>
<dbReference type="PANTHER" id="PTHR12974:SF36">
    <property type="entry name" value="POLYNUCLEOTIDE ADENYLYLTRANSFERASE"/>
    <property type="match status" value="1"/>
</dbReference>
<dbReference type="EMBL" id="CAJOBA010009434">
    <property type="protein sequence ID" value="CAF3851258.1"/>
    <property type="molecule type" value="Genomic_DNA"/>
</dbReference>
<evidence type="ECO:0000256" key="5">
    <source>
        <dbReference type="SAM" id="MobiDB-lite"/>
    </source>
</evidence>
<dbReference type="AlphaFoldDB" id="A0A8S2KIC7"/>
<comment type="catalytic activity">
    <reaction evidence="4">
        <text>RNA(n) + ATP = RNA(n)-3'-adenine ribonucleotide + diphosphate</text>
        <dbReference type="Rhea" id="RHEA:11332"/>
        <dbReference type="Rhea" id="RHEA-COMP:14527"/>
        <dbReference type="Rhea" id="RHEA-COMP:17347"/>
        <dbReference type="ChEBI" id="CHEBI:30616"/>
        <dbReference type="ChEBI" id="CHEBI:33019"/>
        <dbReference type="ChEBI" id="CHEBI:140395"/>
        <dbReference type="ChEBI" id="CHEBI:173115"/>
        <dbReference type="EC" id="2.7.7.19"/>
    </reaction>
    <physiologicalReaction direction="left-to-right" evidence="4">
        <dbReference type="Rhea" id="RHEA:11333"/>
    </physiologicalReaction>
</comment>
<keyword evidence="3" id="KW-0808">Transferase</keyword>
<evidence type="ECO:0000256" key="2">
    <source>
        <dbReference type="ARBA" id="ARBA00012388"/>
    </source>
</evidence>